<sequence length="113" mass="11355">MKLSALLAVTALCGLSLAQSSLLVLTPAAVVTCQDTLLAWGGGQAPFYVSIIPGGQVSAQPIESFPATSASNIDWLVNLAAGTSISIQVTDAAGWIAYSSPVTVQAGTSTSCL</sequence>
<feature type="signal peptide" evidence="1">
    <location>
        <begin position="1"/>
        <end position="18"/>
    </location>
</feature>
<feature type="chain" id="PRO_5007857343" description="Secreted protein" evidence="1">
    <location>
        <begin position="19"/>
        <end position="113"/>
    </location>
</feature>
<dbReference type="PANTHER" id="PTHR37487">
    <property type="entry name" value="CHROMOSOME 1, WHOLE GENOME SHOTGUN SEQUENCE"/>
    <property type="match status" value="1"/>
</dbReference>
<name>A0A165ENR0_9BASI</name>
<proteinExistence type="predicted"/>
<dbReference type="OrthoDB" id="3362246at2759"/>
<dbReference type="EMBL" id="KV423998">
    <property type="protein sequence ID" value="KZT55234.1"/>
    <property type="molecule type" value="Genomic_DNA"/>
</dbReference>
<evidence type="ECO:0000256" key="1">
    <source>
        <dbReference type="SAM" id="SignalP"/>
    </source>
</evidence>
<organism evidence="2 3">
    <name type="scientific">Calocera cornea HHB12733</name>
    <dbReference type="NCBI Taxonomy" id="1353952"/>
    <lineage>
        <taxon>Eukaryota</taxon>
        <taxon>Fungi</taxon>
        <taxon>Dikarya</taxon>
        <taxon>Basidiomycota</taxon>
        <taxon>Agaricomycotina</taxon>
        <taxon>Dacrymycetes</taxon>
        <taxon>Dacrymycetales</taxon>
        <taxon>Dacrymycetaceae</taxon>
        <taxon>Calocera</taxon>
    </lineage>
</organism>
<evidence type="ECO:0000313" key="3">
    <source>
        <dbReference type="Proteomes" id="UP000076842"/>
    </source>
</evidence>
<dbReference type="Proteomes" id="UP000076842">
    <property type="component" value="Unassembled WGS sequence"/>
</dbReference>
<dbReference type="STRING" id="1353952.A0A165ENR0"/>
<reference evidence="2 3" key="1">
    <citation type="journal article" date="2016" name="Mol. Biol. Evol.">
        <title>Comparative Genomics of Early-Diverging Mushroom-Forming Fungi Provides Insights into the Origins of Lignocellulose Decay Capabilities.</title>
        <authorList>
            <person name="Nagy L.G."/>
            <person name="Riley R."/>
            <person name="Tritt A."/>
            <person name="Adam C."/>
            <person name="Daum C."/>
            <person name="Floudas D."/>
            <person name="Sun H."/>
            <person name="Yadav J.S."/>
            <person name="Pangilinan J."/>
            <person name="Larsson K.H."/>
            <person name="Matsuura K."/>
            <person name="Barry K."/>
            <person name="Labutti K."/>
            <person name="Kuo R."/>
            <person name="Ohm R.A."/>
            <person name="Bhattacharya S.S."/>
            <person name="Shirouzu T."/>
            <person name="Yoshinaga Y."/>
            <person name="Martin F.M."/>
            <person name="Grigoriev I.V."/>
            <person name="Hibbett D.S."/>
        </authorList>
    </citation>
    <scope>NUCLEOTIDE SEQUENCE [LARGE SCALE GENOMIC DNA]</scope>
    <source>
        <strain evidence="2 3">HHB12733</strain>
    </source>
</reference>
<gene>
    <name evidence="2" type="ORF">CALCODRAFT_518847</name>
</gene>
<dbReference type="InParanoid" id="A0A165ENR0"/>
<accession>A0A165ENR0</accession>
<evidence type="ECO:0008006" key="4">
    <source>
        <dbReference type="Google" id="ProtNLM"/>
    </source>
</evidence>
<keyword evidence="1" id="KW-0732">Signal</keyword>
<keyword evidence="3" id="KW-1185">Reference proteome</keyword>
<dbReference type="AlphaFoldDB" id="A0A165ENR0"/>
<protein>
    <recommendedName>
        <fullName evidence="4">Secreted protein</fullName>
    </recommendedName>
</protein>
<evidence type="ECO:0000313" key="2">
    <source>
        <dbReference type="EMBL" id="KZT55234.1"/>
    </source>
</evidence>
<dbReference type="PANTHER" id="PTHR37487:SF2">
    <property type="entry name" value="EXPRESSED PROTEIN"/>
    <property type="match status" value="1"/>
</dbReference>